<keyword evidence="3" id="KW-0963">Cytoplasm</keyword>
<evidence type="ECO:0000256" key="1">
    <source>
        <dbReference type="ARBA" id="ARBA00004496"/>
    </source>
</evidence>
<keyword evidence="6" id="KW-1185">Reference proteome</keyword>
<comment type="similarity">
    <text evidence="2">Belongs to the EspG family.</text>
</comment>
<organism evidence="5 6">
    <name type="scientific">Mycolicibacterium brumae</name>
    <dbReference type="NCBI Taxonomy" id="85968"/>
    <lineage>
        <taxon>Bacteria</taxon>
        <taxon>Bacillati</taxon>
        <taxon>Actinomycetota</taxon>
        <taxon>Actinomycetes</taxon>
        <taxon>Mycobacteriales</taxon>
        <taxon>Mycobacteriaceae</taxon>
        <taxon>Mycolicibacterium</taxon>
    </lineage>
</organism>
<name>A0A2G5PFL5_9MYCO</name>
<proteinExistence type="inferred from homology"/>
<dbReference type="InterPro" id="IPR025734">
    <property type="entry name" value="EspG"/>
</dbReference>
<reference evidence="5 6" key="1">
    <citation type="journal article" date="2017" name="Infect. Genet. Evol.">
        <title>The new phylogeny of the genus Mycobacterium: The old and the news.</title>
        <authorList>
            <person name="Tortoli E."/>
            <person name="Fedrizzi T."/>
            <person name="Meehan C.J."/>
            <person name="Trovato A."/>
            <person name="Grottola A."/>
            <person name="Giacobazzi E."/>
            <person name="Serpini G.F."/>
            <person name="Tagliazucchi S."/>
            <person name="Fabio A."/>
            <person name="Bettua C."/>
            <person name="Bertorelli R."/>
            <person name="Frascaro F."/>
            <person name="De Sanctis V."/>
            <person name="Pecorari M."/>
            <person name="Jousson O."/>
            <person name="Segata N."/>
            <person name="Cirillo D.M."/>
        </authorList>
    </citation>
    <scope>NUCLEOTIDE SEQUENCE [LARGE SCALE GENOMIC DNA]</scope>
    <source>
        <strain evidence="5 6">CIP1034565</strain>
    </source>
</reference>
<dbReference type="STRING" id="85968.GCA_900073015_01910"/>
<protein>
    <submittedName>
        <fullName evidence="5">ESX secretion-associated protein EspG</fullName>
    </submittedName>
</protein>
<dbReference type="OrthoDB" id="4631918at2"/>
<dbReference type="Pfam" id="PF14011">
    <property type="entry name" value="ESX-1_EspG"/>
    <property type="match status" value="1"/>
</dbReference>
<evidence type="ECO:0000313" key="5">
    <source>
        <dbReference type="EMBL" id="PIB77108.1"/>
    </source>
</evidence>
<dbReference type="AlphaFoldDB" id="A0A2G5PFL5"/>
<dbReference type="RefSeq" id="WP_090588770.1">
    <property type="nucleotide sequence ID" value="NZ_CP104302.1"/>
</dbReference>
<sequence length="280" mass="29950">MGTANAVELTVEAAWHIADEVGAGAYPWVLAITPPYRDEGEKPAFAQRQRAQLRRLNVIGESGRINPDVTRWVSAVCFPDRWLELRFVGPSGEPDDLLRGVVAQRDGNVVVALRSGRLITLTAMDITDPSGLVPIVTAGLSGKAPARFPEFVLPARAGAVADEQLRRGSPVVEVLTQLGIPRGARDVVAAVYEGKRSYVEIVAGSRRDGTQATSEVGLGIVDAAPGRILVSPQRASDGEWVSTFTPGTPFAIACAIDNLAATLPNGRWFETSRLTRDFAV</sequence>
<evidence type="ECO:0000256" key="2">
    <source>
        <dbReference type="ARBA" id="ARBA00006411"/>
    </source>
</evidence>
<dbReference type="EMBL" id="PDCN02000002">
    <property type="protein sequence ID" value="PIB77108.1"/>
    <property type="molecule type" value="Genomic_DNA"/>
</dbReference>
<dbReference type="Proteomes" id="UP000230551">
    <property type="component" value="Unassembled WGS sequence"/>
</dbReference>
<dbReference type="GO" id="GO:0005737">
    <property type="term" value="C:cytoplasm"/>
    <property type="evidence" value="ECO:0007669"/>
    <property type="project" value="UniProtKB-SubCell"/>
</dbReference>
<gene>
    <name evidence="5" type="ORF">CQY22_002295</name>
</gene>
<comment type="caution">
    <text evidence="5">The sequence shown here is derived from an EMBL/GenBank/DDBJ whole genome shotgun (WGS) entry which is preliminary data.</text>
</comment>
<evidence type="ECO:0000256" key="3">
    <source>
        <dbReference type="ARBA" id="ARBA00022490"/>
    </source>
</evidence>
<accession>A0A2G5PFL5</accession>
<comment type="subcellular location">
    <subcellularLocation>
        <location evidence="1">Cytoplasm</location>
    </subcellularLocation>
</comment>
<evidence type="ECO:0000256" key="4">
    <source>
        <dbReference type="ARBA" id="ARBA00023186"/>
    </source>
</evidence>
<evidence type="ECO:0000313" key="6">
    <source>
        <dbReference type="Proteomes" id="UP000230551"/>
    </source>
</evidence>
<keyword evidence="4" id="KW-0143">Chaperone</keyword>